<evidence type="ECO:0000313" key="7">
    <source>
        <dbReference type="Proteomes" id="UP000663834"/>
    </source>
</evidence>
<evidence type="ECO:0000313" key="6">
    <source>
        <dbReference type="EMBL" id="CAF5004483.1"/>
    </source>
</evidence>
<dbReference type="EMBL" id="CAJNOW010021628">
    <property type="protein sequence ID" value="CAF1684927.1"/>
    <property type="molecule type" value="Genomic_DNA"/>
</dbReference>
<dbReference type="EMBL" id="CAJOBH010208231">
    <property type="protein sequence ID" value="CAF5004483.1"/>
    <property type="molecule type" value="Genomic_DNA"/>
</dbReference>
<dbReference type="Proteomes" id="UP000681720">
    <property type="component" value="Unassembled WGS sequence"/>
</dbReference>
<dbReference type="EMBL" id="CAJOBJ010091741">
    <property type="protein sequence ID" value="CAF4546218.1"/>
    <property type="molecule type" value="Genomic_DNA"/>
</dbReference>
<gene>
    <name evidence="6" type="ORF">BYL167_LOCUS55517</name>
    <name evidence="2" type="ORF">CJN711_LOCUS16297</name>
    <name evidence="5" type="ORF">GIL414_LOCUS36647</name>
    <name evidence="3" type="ORF">KQP761_LOCUS38139</name>
    <name evidence="4" type="ORF">SMN809_LOCUS35601</name>
</gene>
<evidence type="ECO:0000256" key="1">
    <source>
        <dbReference type="SAM" id="MobiDB-lite"/>
    </source>
</evidence>
<organism evidence="3 7">
    <name type="scientific">Rotaria magnacalcarata</name>
    <dbReference type="NCBI Taxonomy" id="392030"/>
    <lineage>
        <taxon>Eukaryota</taxon>
        <taxon>Metazoa</taxon>
        <taxon>Spiralia</taxon>
        <taxon>Gnathifera</taxon>
        <taxon>Rotifera</taxon>
        <taxon>Eurotatoria</taxon>
        <taxon>Bdelloidea</taxon>
        <taxon>Philodinida</taxon>
        <taxon>Philodinidae</taxon>
        <taxon>Rotaria</taxon>
    </lineage>
</organism>
<evidence type="ECO:0000313" key="4">
    <source>
        <dbReference type="EMBL" id="CAF4516284.1"/>
    </source>
</evidence>
<sequence length="110" mass="12694">MLEMNFQDEKQREAMARFACTGVCDFVEEDLSECESESQSKDNSCYLNEEDDNQNESESEENFDTLEGDISVEVNDEVDSEESLVWAPEKGFPVKPVARSQDRFKSFRRS</sequence>
<evidence type="ECO:0000313" key="3">
    <source>
        <dbReference type="EMBL" id="CAF1684927.1"/>
    </source>
</evidence>
<reference evidence="3" key="1">
    <citation type="submission" date="2021-02" db="EMBL/GenBank/DDBJ databases">
        <authorList>
            <person name="Nowell W R."/>
        </authorList>
    </citation>
    <scope>NUCLEOTIDE SEQUENCE</scope>
</reference>
<dbReference type="EMBL" id="CAJOBI010085350">
    <property type="protein sequence ID" value="CAF4516284.1"/>
    <property type="molecule type" value="Genomic_DNA"/>
</dbReference>
<proteinExistence type="predicted"/>
<dbReference type="Proteomes" id="UP000663834">
    <property type="component" value="Unassembled WGS sequence"/>
</dbReference>
<evidence type="ECO:0000313" key="5">
    <source>
        <dbReference type="EMBL" id="CAF4546218.1"/>
    </source>
</evidence>
<evidence type="ECO:0000313" key="2">
    <source>
        <dbReference type="EMBL" id="CAF1287871.1"/>
    </source>
</evidence>
<dbReference type="EMBL" id="CAJNOV010007507">
    <property type="protein sequence ID" value="CAF1287871.1"/>
    <property type="molecule type" value="Genomic_DNA"/>
</dbReference>
<dbReference type="Proteomes" id="UP000681967">
    <property type="component" value="Unassembled WGS sequence"/>
</dbReference>
<protein>
    <submittedName>
        <fullName evidence="3">Uncharacterized protein</fullName>
    </submittedName>
</protein>
<dbReference type="AlphaFoldDB" id="A0A816HCV0"/>
<feature type="compositionally biased region" description="Acidic residues" evidence="1">
    <location>
        <begin position="48"/>
        <end position="67"/>
    </location>
</feature>
<dbReference type="Proteomes" id="UP000676336">
    <property type="component" value="Unassembled WGS sequence"/>
</dbReference>
<feature type="region of interest" description="Disordered" evidence="1">
    <location>
        <begin position="35"/>
        <end position="68"/>
    </location>
</feature>
<dbReference type="Proteomes" id="UP000663855">
    <property type="component" value="Unassembled WGS sequence"/>
</dbReference>
<name>A0A816HCV0_9BILA</name>
<comment type="caution">
    <text evidence="3">The sequence shown here is derived from an EMBL/GenBank/DDBJ whole genome shotgun (WGS) entry which is preliminary data.</text>
</comment>
<accession>A0A816HCV0</accession>